<accession>A0A816Z8B7</accession>
<dbReference type="EMBL" id="CAJNRF010016238">
    <property type="protein sequence ID" value="CAF2189763.1"/>
    <property type="molecule type" value="Genomic_DNA"/>
</dbReference>
<name>A0A816Z8B7_9BILA</name>
<evidence type="ECO:0000313" key="3">
    <source>
        <dbReference type="Proteomes" id="UP000663856"/>
    </source>
</evidence>
<dbReference type="Proteomes" id="UP000663856">
    <property type="component" value="Unassembled WGS sequence"/>
</dbReference>
<gene>
    <name evidence="2" type="ORF">WKI299_LOCUS33911</name>
</gene>
<evidence type="ECO:0000313" key="2">
    <source>
        <dbReference type="EMBL" id="CAF2189763.1"/>
    </source>
</evidence>
<feature type="chain" id="PRO_5032756853" evidence="1">
    <location>
        <begin position="17"/>
        <end position="216"/>
    </location>
</feature>
<organism evidence="2 3">
    <name type="scientific">Rotaria magnacalcarata</name>
    <dbReference type="NCBI Taxonomy" id="392030"/>
    <lineage>
        <taxon>Eukaryota</taxon>
        <taxon>Metazoa</taxon>
        <taxon>Spiralia</taxon>
        <taxon>Gnathifera</taxon>
        <taxon>Rotifera</taxon>
        <taxon>Eurotatoria</taxon>
        <taxon>Bdelloidea</taxon>
        <taxon>Philodinida</taxon>
        <taxon>Philodinidae</taxon>
        <taxon>Rotaria</taxon>
    </lineage>
</organism>
<sequence length="216" mass="25135">MIVLLIFIILNVTVNQLPVAYGHFDDERSNSNSKKIYTPTTNAPEPECFLCRIIDSGEYVIVQRSSMKRIYDDSAEIMVYGRRTEARIEHRGTREECRRVIIIFDRDPQYDSDIEEDVDLNEYDEEPTEILTCYSTSKTSTKTFAPQRKRTLVESILPNDILNDEENNKRCLTASSTSSIIQHIDTLFSSVRRENEKQFKELSKKNDRKHNIDSVI</sequence>
<reference evidence="2" key="1">
    <citation type="submission" date="2021-02" db="EMBL/GenBank/DDBJ databases">
        <authorList>
            <person name="Nowell W R."/>
        </authorList>
    </citation>
    <scope>NUCLEOTIDE SEQUENCE</scope>
</reference>
<evidence type="ECO:0000256" key="1">
    <source>
        <dbReference type="SAM" id="SignalP"/>
    </source>
</evidence>
<comment type="caution">
    <text evidence="2">The sequence shown here is derived from an EMBL/GenBank/DDBJ whole genome shotgun (WGS) entry which is preliminary data.</text>
</comment>
<protein>
    <submittedName>
        <fullName evidence="2">Uncharacterized protein</fullName>
    </submittedName>
</protein>
<keyword evidence="1" id="KW-0732">Signal</keyword>
<proteinExistence type="predicted"/>
<feature type="signal peptide" evidence="1">
    <location>
        <begin position="1"/>
        <end position="16"/>
    </location>
</feature>
<dbReference type="AlphaFoldDB" id="A0A816Z8B7"/>